<dbReference type="Pfam" id="PF04304">
    <property type="entry name" value="DUF454"/>
    <property type="match status" value="1"/>
</dbReference>
<sequence length="116" mass="12543">MRLAYLAGGAISLLLGLVGAFVPLLPTVPFVILAAFCFARSSPRLETWLVGHRRFGPHIQAWRSRGAISPAGKRAALFAFALSALLGLMLLALPWSLIPLLVALVGGRWIWTRPSQ</sequence>
<dbReference type="InterPro" id="IPR007401">
    <property type="entry name" value="DUF454"/>
</dbReference>
<protein>
    <submittedName>
        <fullName evidence="2">DUF454 domain-containing protein</fullName>
    </submittedName>
</protein>
<dbReference type="AlphaFoldDB" id="A0A2U2J048"/>
<feature type="transmembrane region" description="Helical" evidence="1">
    <location>
        <begin position="6"/>
        <end position="39"/>
    </location>
</feature>
<keyword evidence="1" id="KW-0812">Transmembrane</keyword>
<reference evidence="2 3" key="1">
    <citation type="submission" date="2018-05" db="EMBL/GenBank/DDBJ databases">
        <title>Genome of Sphingosinicella humi QZX222.</title>
        <authorList>
            <person name="Qiao Z."/>
            <person name="Wang G."/>
        </authorList>
    </citation>
    <scope>NUCLEOTIDE SEQUENCE [LARGE SCALE GENOMIC DNA]</scope>
    <source>
        <strain evidence="2 3">QZX222</strain>
    </source>
</reference>
<dbReference type="Proteomes" id="UP000245916">
    <property type="component" value="Unassembled WGS sequence"/>
</dbReference>
<dbReference type="EMBL" id="QFFF01000001">
    <property type="protein sequence ID" value="PWG01708.1"/>
    <property type="molecule type" value="Genomic_DNA"/>
</dbReference>
<dbReference type="OrthoDB" id="9816293at2"/>
<gene>
    <name evidence="2" type="ORF">DF286_01625</name>
</gene>
<keyword evidence="1" id="KW-0472">Membrane</keyword>
<keyword evidence="1" id="KW-1133">Transmembrane helix</keyword>
<comment type="caution">
    <text evidence="2">The sequence shown here is derived from an EMBL/GenBank/DDBJ whole genome shotgun (WGS) entry which is preliminary data.</text>
</comment>
<organism evidence="2 3">
    <name type="scientific">Allosphingosinicella humi</name>
    <dbReference type="NCBI Taxonomy" id="2068657"/>
    <lineage>
        <taxon>Bacteria</taxon>
        <taxon>Pseudomonadati</taxon>
        <taxon>Pseudomonadota</taxon>
        <taxon>Alphaproteobacteria</taxon>
        <taxon>Sphingomonadales</taxon>
        <taxon>Sphingomonadaceae</taxon>
        <taxon>Allosphingosinicella</taxon>
    </lineage>
</organism>
<evidence type="ECO:0000256" key="1">
    <source>
        <dbReference type="SAM" id="Phobius"/>
    </source>
</evidence>
<accession>A0A2U2J048</accession>
<name>A0A2U2J048_9SPHN</name>
<dbReference type="PANTHER" id="PTHR35813:SF1">
    <property type="entry name" value="INNER MEMBRANE PROTEIN YBAN"/>
    <property type="match status" value="1"/>
</dbReference>
<keyword evidence="3" id="KW-1185">Reference proteome</keyword>
<evidence type="ECO:0000313" key="2">
    <source>
        <dbReference type="EMBL" id="PWG01708.1"/>
    </source>
</evidence>
<dbReference type="PANTHER" id="PTHR35813">
    <property type="entry name" value="INNER MEMBRANE PROTEIN YBAN"/>
    <property type="match status" value="1"/>
</dbReference>
<dbReference type="GO" id="GO:0005886">
    <property type="term" value="C:plasma membrane"/>
    <property type="evidence" value="ECO:0007669"/>
    <property type="project" value="TreeGrafter"/>
</dbReference>
<feature type="transmembrane region" description="Helical" evidence="1">
    <location>
        <begin position="75"/>
        <end position="98"/>
    </location>
</feature>
<dbReference type="PIRSF" id="PIRSF016789">
    <property type="entry name" value="DUF454"/>
    <property type="match status" value="1"/>
</dbReference>
<evidence type="ECO:0000313" key="3">
    <source>
        <dbReference type="Proteomes" id="UP000245916"/>
    </source>
</evidence>
<proteinExistence type="predicted"/>